<evidence type="ECO:0000259" key="6">
    <source>
        <dbReference type="PROSITE" id="PS51898"/>
    </source>
</evidence>
<dbReference type="InterPro" id="IPR013762">
    <property type="entry name" value="Integrase-like_cat_sf"/>
</dbReference>
<evidence type="ECO:0000313" key="8">
    <source>
        <dbReference type="EMBL" id="MBB6396483.1"/>
    </source>
</evidence>
<evidence type="ECO:0000313" key="9">
    <source>
        <dbReference type="Proteomes" id="UP000546324"/>
    </source>
</evidence>
<name>A0A7X0KZH5_9ACTN</name>
<dbReference type="GO" id="GO:0006310">
    <property type="term" value="P:DNA recombination"/>
    <property type="evidence" value="ECO:0007669"/>
    <property type="project" value="UniProtKB-KW"/>
</dbReference>
<comment type="similarity">
    <text evidence="1">Belongs to the 'phage' integrase family.</text>
</comment>
<keyword evidence="2" id="KW-0229">DNA integration</keyword>
<dbReference type="PANTHER" id="PTHR30349:SF64">
    <property type="entry name" value="PROPHAGE INTEGRASE INTD-RELATED"/>
    <property type="match status" value="1"/>
</dbReference>
<dbReference type="CDD" id="cd01189">
    <property type="entry name" value="INT_ICEBs1_C_like"/>
    <property type="match status" value="1"/>
</dbReference>
<dbReference type="GO" id="GO:0003677">
    <property type="term" value="F:DNA binding"/>
    <property type="evidence" value="ECO:0007669"/>
    <property type="project" value="UniProtKB-UniRule"/>
</dbReference>
<dbReference type="InterPro" id="IPR002104">
    <property type="entry name" value="Integrase_catalytic"/>
</dbReference>
<keyword evidence="9" id="KW-1185">Reference proteome</keyword>
<dbReference type="Gene3D" id="1.10.150.130">
    <property type="match status" value="1"/>
</dbReference>
<sequence length="386" mass="42551">MANRQGKRRFGSIRELPSGRFQVRYLGPDGKMRSAGTTYPTKREAERQLSLLEAKLVTGDWTDPQRAKVKLSEYAAKWIKERPELRARTVEIYAGLLRRHIAPYLGNLPLGKIDTATVREWRAALIDAGVGASEVAKAYRLLRAVLMTATDDMIIARNPCRIKGAGEEKPDERPVLTVAQVFKLAEMMPEHLRALVLLATFASLRWGEVVALRRMDLDVNAGTVTVRQAQVELDTGELVIGPPKSRAGLRTVALPQAIIPELRQHLGNLTDPEPEALIFTGKRGGVLRRANFRRASKWGEAVAKLGVPDLHFHDLRHTGNTFAAESGATLRDLMERMGHDSVRAALIYQHRTAGGNRAIARAMDDKINKADQDDDDGAAGALAIVG</sequence>
<evidence type="ECO:0000256" key="1">
    <source>
        <dbReference type="ARBA" id="ARBA00008857"/>
    </source>
</evidence>
<dbReference type="InterPro" id="IPR044068">
    <property type="entry name" value="CB"/>
</dbReference>
<dbReference type="Gene3D" id="1.10.443.10">
    <property type="entry name" value="Intergrase catalytic core"/>
    <property type="match status" value="1"/>
</dbReference>
<reference evidence="8 9" key="1">
    <citation type="submission" date="2020-08" db="EMBL/GenBank/DDBJ databases">
        <title>Sequencing the genomes of 1000 actinobacteria strains.</title>
        <authorList>
            <person name="Klenk H.-P."/>
        </authorList>
    </citation>
    <scope>NUCLEOTIDE SEQUENCE [LARGE SCALE GENOMIC DNA]</scope>
    <source>
        <strain evidence="8 9">DSM 43675</strain>
    </source>
</reference>
<evidence type="ECO:0000259" key="7">
    <source>
        <dbReference type="PROSITE" id="PS51900"/>
    </source>
</evidence>
<feature type="domain" description="Core-binding (CB)" evidence="7">
    <location>
        <begin position="69"/>
        <end position="150"/>
    </location>
</feature>
<dbReference type="Pfam" id="PF26003">
    <property type="entry name" value="Integrase_N_phage"/>
    <property type="match status" value="1"/>
</dbReference>
<feature type="domain" description="Tyr recombinase" evidence="6">
    <location>
        <begin position="171"/>
        <end position="361"/>
    </location>
</feature>
<proteinExistence type="inferred from homology"/>
<organism evidence="8 9">
    <name type="scientific">Actinomadura coerulea</name>
    <dbReference type="NCBI Taxonomy" id="46159"/>
    <lineage>
        <taxon>Bacteria</taxon>
        <taxon>Bacillati</taxon>
        <taxon>Actinomycetota</taxon>
        <taxon>Actinomycetes</taxon>
        <taxon>Streptosporangiales</taxon>
        <taxon>Thermomonosporaceae</taxon>
        <taxon>Actinomadura</taxon>
    </lineage>
</organism>
<dbReference type="InterPro" id="IPR004107">
    <property type="entry name" value="Integrase_SAM-like_N"/>
</dbReference>
<evidence type="ECO:0000256" key="3">
    <source>
        <dbReference type="ARBA" id="ARBA00023125"/>
    </source>
</evidence>
<evidence type="ECO:0000256" key="4">
    <source>
        <dbReference type="ARBA" id="ARBA00023172"/>
    </source>
</evidence>
<dbReference type="RefSeq" id="WP_185026187.1">
    <property type="nucleotide sequence ID" value="NZ_JACHMQ010000001.1"/>
</dbReference>
<dbReference type="InterPro" id="IPR050090">
    <property type="entry name" value="Tyrosine_recombinase_XerCD"/>
</dbReference>
<evidence type="ECO:0000256" key="5">
    <source>
        <dbReference type="PROSITE-ProRule" id="PRU01248"/>
    </source>
</evidence>
<comment type="caution">
    <text evidence="8">The sequence shown here is derived from an EMBL/GenBank/DDBJ whole genome shotgun (WGS) entry which is preliminary data.</text>
</comment>
<gene>
    <name evidence="8" type="ORF">BKA00_003397</name>
</gene>
<dbReference type="EMBL" id="JACHMQ010000001">
    <property type="protein sequence ID" value="MBB6396483.1"/>
    <property type="molecule type" value="Genomic_DNA"/>
</dbReference>
<dbReference type="PROSITE" id="PS51898">
    <property type="entry name" value="TYR_RECOMBINASE"/>
    <property type="match status" value="1"/>
</dbReference>
<dbReference type="GO" id="GO:0015074">
    <property type="term" value="P:DNA integration"/>
    <property type="evidence" value="ECO:0007669"/>
    <property type="project" value="UniProtKB-KW"/>
</dbReference>
<dbReference type="InterPro" id="IPR058717">
    <property type="entry name" value="Phage_L5_Integrase_N"/>
</dbReference>
<dbReference type="Proteomes" id="UP000546324">
    <property type="component" value="Unassembled WGS sequence"/>
</dbReference>
<dbReference type="Pfam" id="PF14659">
    <property type="entry name" value="Phage_int_SAM_3"/>
    <property type="match status" value="1"/>
</dbReference>
<dbReference type="AlphaFoldDB" id="A0A7X0KZH5"/>
<dbReference type="InterPro" id="IPR011010">
    <property type="entry name" value="DNA_brk_join_enz"/>
</dbReference>
<protein>
    <submittedName>
        <fullName evidence="8">Integrase</fullName>
    </submittedName>
</protein>
<dbReference type="PANTHER" id="PTHR30349">
    <property type="entry name" value="PHAGE INTEGRASE-RELATED"/>
    <property type="match status" value="1"/>
</dbReference>
<keyword evidence="4" id="KW-0233">DNA recombination</keyword>
<dbReference type="PROSITE" id="PS51900">
    <property type="entry name" value="CB"/>
    <property type="match status" value="1"/>
</dbReference>
<accession>A0A7X0KZH5</accession>
<dbReference type="InterPro" id="IPR010998">
    <property type="entry name" value="Integrase_recombinase_N"/>
</dbReference>
<evidence type="ECO:0000256" key="2">
    <source>
        <dbReference type="ARBA" id="ARBA00022908"/>
    </source>
</evidence>
<keyword evidence="3 5" id="KW-0238">DNA-binding</keyword>
<dbReference type="Pfam" id="PF00589">
    <property type="entry name" value="Phage_integrase"/>
    <property type="match status" value="1"/>
</dbReference>
<dbReference type="SUPFAM" id="SSF56349">
    <property type="entry name" value="DNA breaking-rejoining enzymes"/>
    <property type="match status" value="1"/>
</dbReference>